<dbReference type="EMBL" id="NWUF01000043">
    <property type="protein sequence ID" value="PCE39837.1"/>
    <property type="molecule type" value="Genomic_DNA"/>
</dbReference>
<feature type="transmembrane region" description="Helical" evidence="7">
    <location>
        <begin position="74"/>
        <end position="95"/>
    </location>
</feature>
<dbReference type="Pfam" id="PF02534">
    <property type="entry name" value="T4SS-DNA_transf"/>
    <property type="match status" value="1"/>
</dbReference>
<sequence>MEWFRQLGRALRNVARLSRRNPIWAITALTLSPIALIRHLFGVAMLFLIVGLVLGLGMPLLLGKLLGLPRDSLIYQPVMMLTGLVVILVTLRALFQPLILRYGGPDSDDTHGSARFATANETRALARADTGLLIGRDMKTRKLLRYPGTAHLLTIAPTRTGKGVGTIIPNLIDYPGPVICIDPKGENAIVTARERARFGPVHVLDPFGITGLPSAAFNPLDRIDPAGLDLADDAMTLADALVYDAPGEAGEAHWNDEAKALIAGLILHIVASELPATRTLATLRDHLTLAPQAFAALLSDMQAQGGLVARAANRHLGKSDKEASGVLSAAQRHTHFLDSPRMGQVLGRSDFAFADMKASPATVFLVLPPDRIAAYARWLRLMIAQALTDLSRGGAAPARPVLFLLDEFAALGRLDPVERAMGLMAGYGVQLWPICQDIHQLRALYRDRAGTFFSNAGALQIFSVNDHDSAKLVSDLLGQETVMFETMSRALDAEETGISFGVQHVGRPLLTPDEVRTLRPDLQLLFLAGQRPIVATKLAYHADREFAGRFDQVRRV</sequence>
<evidence type="ECO:0000256" key="2">
    <source>
        <dbReference type="ARBA" id="ARBA00008806"/>
    </source>
</evidence>
<dbReference type="InterPro" id="IPR051539">
    <property type="entry name" value="T4SS-coupling_protein"/>
</dbReference>
<dbReference type="InterPro" id="IPR027417">
    <property type="entry name" value="P-loop_NTPase"/>
</dbReference>
<keyword evidence="3" id="KW-1003">Cell membrane</keyword>
<evidence type="ECO:0000256" key="6">
    <source>
        <dbReference type="ARBA" id="ARBA00023136"/>
    </source>
</evidence>
<dbReference type="InterPro" id="IPR003688">
    <property type="entry name" value="TraG/VirD4"/>
</dbReference>
<evidence type="ECO:0000256" key="4">
    <source>
        <dbReference type="ARBA" id="ARBA00022692"/>
    </source>
</evidence>
<evidence type="ECO:0000256" key="5">
    <source>
        <dbReference type="ARBA" id="ARBA00022989"/>
    </source>
</evidence>
<dbReference type="GO" id="GO:0005886">
    <property type="term" value="C:plasma membrane"/>
    <property type="evidence" value="ECO:0007669"/>
    <property type="project" value="UniProtKB-SubCell"/>
</dbReference>
<feature type="transmembrane region" description="Helical" evidence="7">
    <location>
        <begin position="43"/>
        <end position="62"/>
    </location>
</feature>
<dbReference type="Proteomes" id="UP000218934">
    <property type="component" value="Unassembled WGS sequence"/>
</dbReference>
<evidence type="ECO:0000313" key="8">
    <source>
        <dbReference type="EMBL" id="PCE39837.1"/>
    </source>
</evidence>
<gene>
    <name evidence="8" type="ORF">COO09_23355</name>
</gene>
<evidence type="ECO:0000256" key="7">
    <source>
        <dbReference type="SAM" id="Phobius"/>
    </source>
</evidence>
<keyword evidence="4 7" id="KW-0812">Transmembrane</keyword>
<dbReference type="KEGG" id="rdi:CMV14_26145"/>
<comment type="caution">
    <text evidence="8">The sequence shown here is derived from an EMBL/GenBank/DDBJ whole genome shotgun (WGS) entry which is preliminary data.</text>
</comment>
<name>A0A2A4FNV6_9SPHN</name>
<dbReference type="OrthoDB" id="9759295at2"/>
<dbReference type="CDD" id="cd01127">
    <property type="entry name" value="TrwB_TraG_TraD_VirD4"/>
    <property type="match status" value="1"/>
</dbReference>
<protein>
    <submittedName>
        <fullName evidence="8">Conjugal transfer protein TraG</fullName>
    </submittedName>
</protein>
<organism evidence="8 9">
    <name type="scientific">Rhizorhabdus dicambivorans</name>
    <dbReference type="NCBI Taxonomy" id="1850238"/>
    <lineage>
        <taxon>Bacteria</taxon>
        <taxon>Pseudomonadati</taxon>
        <taxon>Pseudomonadota</taxon>
        <taxon>Alphaproteobacteria</taxon>
        <taxon>Sphingomonadales</taxon>
        <taxon>Sphingomonadaceae</taxon>
        <taxon>Rhizorhabdus</taxon>
    </lineage>
</organism>
<proteinExistence type="inferred from homology"/>
<comment type="similarity">
    <text evidence="2">Belongs to the VirD4/TraG family.</text>
</comment>
<comment type="subcellular location">
    <subcellularLocation>
        <location evidence="1">Cell membrane</location>
        <topology evidence="1">Multi-pass membrane protein</topology>
    </subcellularLocation>
</comment>
<dbReference type="PANTHER" id="PTHR37937:SF1">
    <property type="entry name" value="CONJUGATIVE TRANSFER: DNA TRANSPORT"/>
    <property type="match status" value="1"/>
</dbReference>
<evidence type="ECO:0000313" key="9">
    <source>
        <dbReference type="Proteomes" id="UP000218934"/>
    </source>
</evidence>
<keyword evidence="5 7" id="KW-1133">Transmembrane helix</keyword>
<dbReference type="SUPFAM" id="SSF52540">
    <property type="entry name" value="P-loop containing nucleoside triphosphate hydrolases"/>
    <property type="match status" value="1"/>
</dbReference>
<evidence type="ECO:0000256" key="3">
    <source>
        <dbReference type="ARBA" id="ARBA00022475"/>
    </source>
</evidence>
<feature type="transmembrane region" description="Helical" evidence="7">
    <location>
        <begin position="21"/>
        <end position="37"/>
    </location>
</feature>
<dbReference type="Gene3D" id="3.40.50.300">
    <property type="entry name" value="P-loop containing nucleotide triphosphate hydrolases"/>
    <property type="match status" value="1"/>
</dbReference>
<dbReference type="PANTHER" id="PTHR37937">
    <property type="entry name" value="CONJUGATIVE TRANSFER: DNA TRANSPORT"/>
    <property type="match status" value="1"/>
</dbReference>
<dbReference type="AlphaFoldDB" id="A0A2A4FNV6"/>
<keyword evidence="6 7" id="KW-0472">Membrane</keyword>
<keyword evidence="9" id="KW-1185">Reference proteome</keyword>
<dbReference type="RefSeq" id="WP_066969767.1">
    <property type="nucleotide sequence ID" value="NZ_CP023453.1"/>
</dbReference>
<reference evidence="8 9" key="1">
    <citation type="submission" date="2017-09" db="EMBL/GenBank/DDBJ databases">
        <title>The Catabolism of 3,6-Dichlorosalicylic acid is Initiated by the Cytochrome P450 Monooxygenase DsmABC in Rhizorhabdus dicambivorans Ndbn-20.</title>
        <authorList>
            <person name="Na L."/>
        </authorList>
    </citation>
    <scope>NUCLEOTIDE SEQUENCE [LARGE SCALE GENOMIC DNA]</scope>
    <source>
        <strain evidence="8 9">Ndbn-20m</strain>
    </source>
</reference>
<accession>A0A2A4FNV6</accession>
<evidence type="ECO:0000256" key="1">
    <source>
        <dbReference type="ARBA" id="ARBA00004651"/>
    </source>
</evidence>